<sequence>MQLSRYIDHTLLKPEAQLAQIEKLCAEAKEHGFFSVCVNTSYVPACAELLKDSSVKVCCVVGFPLGAMDTESKAFETSTAIKNGAGEIDMVIHVGALKDRRLDYVRDDIKAVVKAAQGRTVKVIIETSLLNNEDKVLACKAAMEAGAHFVKTSTGFGGGGATVDDVKLMKSVVGDALEVKASGGIKDIAQAKAMIDAGATRLGTSSGIIIVQGGTVQGGY</sequence>
<comment type="caution">
    <text evidence="8">The sequence shown here is derived from an EMBL/GenBank/DDBJ whole genome shotgun (WGS) entry which is preliminary data.</text>
</comment>
<dbReference type="EMBL" id="LUKF01000001">
    <property type="protein sequence ID" value="KYG70813.1"/>
    <property type="molecule type" value="Genomic_DNA"/>
</dbReference>
<comment type="function">
    <text evidence="6 7">Catalyzes a reversible aldol reaction between acetaldehyde and D-glyceraldehyde 3-phosphate to generate 2-deoxy-D-ribose 5-phosphate.</text>
</comment>
<dbReference type="EC" id="4.1.2.4" evidence="7"/>
<dbReference type="InterPro" id="IPR011343">
    <property type="entry name" value="DeoC"/>
</dbReference>
<feature type="active site" description="Proton donor/acceptor" evidence="7">
    <location>
        <position position="89"/>
    </location>
</feature>
<dbReference type="PANTHER" id="PTHR10889">
    <property type="entry name" value="DEOXYRIBOSE-PHOSPHATE ALDOLASE"/>
    <property type="match status" value="1"/>
</dbReference>
<dbReference type="SMART" id="SM01133">
    <property type="entry name" value="DeoC"/>
    <property type="match status" value="1"/>
</dbReference>
<evidence type="ECO:0000313" key="8">
    <source>
        <dbReference type="EMBL" id="KYG70813.1"/>
    </source>
</evidence>
<dbReference type="GO" id="GO:0016052">
    <property type="term" value="P:carbohydrate catabolic process"/>
    <property type="evidence" value="ECO:0007669"/>
    <property type="project" value="TreeGrafter"/>
</dbReference>
<dbReference type="Gene3D" id="3.20.20.70">
    <property type="entry name" value="Aldolase class I"/>
    <property type="match status" value="1"/>
</dbReference>
<dbReference type="SUPFAM" id="SSF51569">
    <property type="entry name" value="Aldolase"/>
    <property type="match status" value="1"/>
</dbReference>
<dbReference type="FunFam" id="3.20.20.70:FF:000044">
    <property type="entry name" value="Deoxyribose-phosphate aldolase"/>
    <property type="match status" value="1"/>
</dbReference>
<evidence type="ECO:0000313" key="9">
    <source>
        <dbReference type="Proteomes" id="UP000075391"/>
    </source>
</evidence>
<keyword evidence="2 7" id="KW-0963">Cytoplasm</keyword>
<comment type="pathway">
    <text evidence="7">Carbohydrate degradation; 2-deoxy-D-ribose 1-phosphate degradation; D-glyceraldehyde 3-phosphate and acetaldehyde from 2-deoxy-alpha-D-ribose 1-phosphate: step 2/2.</text>
</comment>
<evidence type="ECO:0000256" key="1">
    <source>
        <dbReference type="ARBA" id="ARBA00010936"/>
    </source>
</evidence>
<evidence type="ECO:0000256" key="2">
    <source>
        <dbReference type="ARBA" id="ARBA00022490"/>
    </source>
</evidence>
<dbReference type="NCBIfam" id="TIGR00126">
    <property type="entry name" value="deoC"/>
    <property type="match status" value="1"/>
</dbReference>
<dbReference type="GO" id="GO:0005737">
    <property type="term" value="C:cytoplasm"/>
    <property type="evidence" value="ECO:0007669"/>
    <property type="project" value="UniProtKB-SubCell"/>
</dbReference>
<comment type="subcellular location">
    <subcellularLocation>
        <location evidence="7">Cytoplasm</location>
    </subcellularLocation>
</comment>
<dbReference type="CDD" id="cd00959">
    <property type="entry name" value="DeoC"/>
    <property type="match status" value="1"/>
</dbReference>
<keyword evidence="4 7" id="KW-0704">Schiff base</keyword>
<name>A0A150WWJ2_BDEBC</name>
<reference evidence="8 9" key="1">
    <citation type="submission" date="2016-03" db="EMBL/GenBank/DDBJ databases">
        <authorList>
            <person name="Ploux O."/>
        </authorList>
    </citation>
    <scope>NUCLEOTIDE SEQUENCE [LARGE SCALE GENOMIC DNA]</scope>
    <source>
        <strain evidence="8 9">BER2</strain>
    </source>
</reference>
<evidence type="ECO:0000256" key="3">
    <source>
        <dbReference type="ARBA" id="ARBA00023239"/>
    </source>
</evidence>
<dbReference type="Proteomes" id="UP000075391">
    <property type="component" value="Unassembled WGS sequence"/>
</dbReference>
<evidence type="ECO:0000256" key="6">
    <source>
        <dbReference type="ARBA" id="ARBA00056337"/>
    </source>
</evidence>
<evidence type="ECO:0000256" key="5">
    <source>
        <dbReference type="ARBA" id="ARBA00048791"/>
    </source>
</evidence>
<dbReference type="Pfam" id="PF01791">
    <property type="entry name" value="DeoC"/>
    <property type="match status" value="1"/>
</dbReference>
<dbReference type="InterPro" id="IPR028581">
    <property type="entry name" value="DeoC_typeI"/>
</dbReference>
<dbReference type="GO" id="GO:0009264">
    <property type="term" value="P:deoxyribonucleotide catabolic process"/>
    <property type="evidence" value="ECO:0007669"/>
    <property type="project" value="UniProtKB-UniRule"/>
</dbReference>
<dbReference type="HAMAP" id="MF_00114">
    <property type="entry name" value="DeoC_type1"/>
    <property type="match status" value="1"/>
</dbReference>
<dbReference type="RefSeq" id="WP_063242568.1">
    <property type="nucleotide sequence ID" value="NZ_LUKF01000001.1"/>
</dbReference>
<comment type="similarity">
    <text evidence="1 7">Belongs to the DeoC/FbaB aldolase family. DeoC type 1 subfamily.</text>
</comment>
<dbReference type="AlphaFoldDB" id="A0A150WWJ2"/>
<evidence type="ECO:0000256" key="4">
    <source>
        <dbReference type="ARBA" id="ARBA00023270"/>
    </source>
</evidence>
<dbReference type="InterPro" id="IPR002915">
    <property type="entry name" value="DeoC/FbaB/LacD_aldolase"/>
</dbReference>
<proteinExistence type="inferred from homology"/>
<gene>
    <name evidence="7" type="primary">deoC</name>
    <name evidence="8" type="ORF">AZI85_02465</name>
</gene>
<feature type="active site" description="Schiff-base intermediate with acetaldehyde" evidence="7">
    <location>
        <position position="151"/>
    </location>
</feature>
<dbReference type="PANTHER" id="PTHR10889:SF1">
    <property type="entry name" value="DEOXYRIBOSE-PHOSPHATE ALDOLASE"/>
    <property type="match status" value="1"/>
</dbReference>
<keyword evidence="3 7" id="KW-0456">Lyase</keyword>
<organism evidence="8 9">
    <name type="scientific">Bdellovibrio bacteriovorus</name>
    <dbReference type="NCBI Taxonomy" id="959"/>
    <lineage>
        <taxon>Bacteria</taxon>
        <taxon>Pseudomonadati</taxon>
        <taxon>Bdellovibrionota</taxon>
        <taxon>Bdellovibrionia</taxon>
        <taxon>Bdellovibrionales</taxon>
        <taxon>Pseudobdellovibrionaceae</taxon>
        <taxon>Bdellovibrio</taxon>
    </lineage>
</organism>
<dbReference type="PIRSF" id="PIRSF001357">
    <property type="entry name" value="DeoC"/>
    <property type="match status" value="1"/>
</dbReference>
<dbReference type="UniPathway" id="UPA00002">
    <property type="reaction ID" value="UER00468"/>
</dbReference>
<dbReference type="InterPro" id="IPR013785">
    <property type="entry name" value="Aldolase_TIM"/>
</dbReference>
<accession>A0A150WWJ2</accession>
<evidence type="ECO:0000256" key="7">
    <source>
        <dbReference type="HAMAP-Rule" id="MF_00114"/>
    </source>
</evidence>
<feature type="active site" description="Proton donor/acceptor" evidence="7">
    <location>
        <position position="180"/>
    </location>
</feature>
<dbReference type="GO" id="GO:0006018">
    <property type="term" value="P:2-deoxyribose 1-phosphate catabolic process"/>
    <property type="evidence" value="ECO:0007669"/>
    <property type="project" value="UniProtKB-UniRule"/>
</dbReference>
<dbReference type="OrthoDB" id="5292279at2"/>
<protein>
    <recommendedName>
        <fullName evidence="7">Deoxyribose-phosphate aldolase</fullName>
        <shortName evidence="7">DERA</shortName>
        <ecNumber evidence="7">4.1.2.4</ecNumber>
    </recommendedName>
    <alternativeName>
        <fullName evidence="7">2-deoxy-D-ribose 5-phosphate aldolase</fullName>
    </alternativeName>
    <alternativeName>
        <fullName evidence="7">Phosphodeoxyriboaldolase</fullName>
        <shortName evidence="7">Deoxyriboaldolase</shortName>
    </alternativeName>
</protein>
<comment type="catalytic activity">
    <reaction evidence="5 7">
        <text>2-deoxy-D-ribose 5-phosphate = D-glyceraldehyde 3-phosphate + acetaldehyde</text>
        <dbReference type="Rhea" id="RHEA:12821"/>
        <dbReference type="ChEBI" id="CHEBI:15343"/>
        <dbReference type="ChEBI" id="CHEBI:59776"/>
        <dbReference type="ChEBI" id="CHEBI:62877"/>
        <dbReference type="EC" id="4.1.2.4"/>
    </reaction>
</comment>
<dbReference type="GO" id="GO:0004139">
    <property type="term" value="F:deoxyribose-phosphate aldolase activity"/>
    <property type="evidence" value="ECO:0007669"/>
    <property type="project" value="UniProtKB-UniRule"/>
</dbReference>